<evidence type="ECO:0000256" key="3">
    <source>
        <dbReference type="ARBA" id="ARBA00022692"/>
    </source>
</evidence>
<evidence type="ECO:0000256" key="7">
    <source>
        <dbReference type="SAM" id="Phobius"/>
    </source>
</evidence>
<feature type="transmembrane region" description="Helical" evidence="7">
    <location>
        <begin position="110"/>
        <end position="128"/>
    </location>
</feature>
<dbReference type="STRING" id="6216.A0A0R3SQL6"/>
<comment type="subcellular location">
    <subcellularLocation>
        <location evidence="1">Membrane</location>
        <topology evidence="1">Multi-pass membrane protein</topology>
    </subcellularLocation>
</comment>
<sequence length="185" mass="21570">MDRYMSDTPNDAVESNRFANTFRACCDKIVPYTITRWILFLGLLTFYVIRVAFLQGFFVVSYALAIFILSQLLAFLTPQFQPNKSGDPLLPTNSDGEFRPFMRRLSEFKFWKNSSIGTAISIVCTFFSIFDLPVFWPILLIYFLTLFYVTMRRQIEHMIQYRYLPFTYGKPRPHGKTASSGLQSI</sequence>
<gene>
    <name evidence="8" type="ORF">HDID_LOCUS7370</name>
</gene>
<comment type="function">
    <text evidence="6">Involved in the retrieval of endoplasmic reticulum membrane proteins from the early Golgi compartment.</text>
</comment>
<name>A0A0R3SQL6_HYMDI</name>
<evidence type="ECO:0000313" key="8">
    <source>
        <dbReference type="EMBL" id="VDL59688.1"/>
    </source>
</evidence>
<keyword evidence="3 7" id="KW-0812">Transmembrane</keyword>
<evidence type="ECO:0000313" key="10">
    <source>
        <dbReference type="WBParaSite" id="HDID_0000737201-mRNA-1"/>
    </source>
</evidence>
<evidence type="ECO:0000313" key="9">
    <source>
        <dbReference type="Proteomes" id="UP000274504"/>
    </source>
</evidence>
<evidence type="ECO:0000256" key="2">
    <source>
        <dbReference type="ARBA" id="ARBA00006070"/>
    </source>
</evidence>
<organism evidence="10">
    <name type="scientific">Hymenolepis diminuta</name>
    <name type="common">Rat tapeworm</name>
    <dbReference type="NCBI Taxonomy" id="6216"/>
    <lineage>
        <taxon>Eukaryota</taxon>
        <taxon>Metazoa</taxon>
        <taxon>Spiralia</taxon>
        <taxon>Lophotrochozoa</taxon>
        <taxon>Platyhelminthes</taxon>
        <taxon>Cestoda</taxon>
        <taxon>Eucestoda</taxon>
        <taxon>Cyclophyllidea</taxon>
        <taxon>Hymenolepididae</taxon>
        <taxon>Hymenolepis</taxon>
    </lineage>
</organism>
<dbReference type="WBParaSite" id="HDID_0000737201-mRNA-1">
    <property type="protein sequence ID" value="HDID_0000737201-mRNA-1"/>
    <property type="gene ID" value="HDID_0000737201"/>
</dbReference>
<dbReference type="AlphaFoldDB" id="A0A0R3SQL6"/>
<dbReference type="OrthoDB" id="448250at2759"/>
<dbReference type="GO" id="GO:0000139">
    <property type="term" value="C:Golgi membrane"/>
    <property type="evidence" value="ECO:0007669"/>
    <property type="project" value="TreeGrafter"/>
</dbReference>
<dbReference type="GO" id="GO:0006890">
    <property type="term" value="P:retrograde vesicle-mediated transport, Golgi to endoplasmic reticulum"/>
    <property type="evidence" value="ECO:0007669"/>
    <property type="project" value="TreeGrafter"/>
</dbReference>
<comment type="similarity">
    <text evidence="2 6">Belongs to the RER1 family.</text>
</comment>
<dbReference type="GO" id="GO:0005783">
    <property type="term" value="C:endoplasmic reticulum"/>
    <property type="evidence" value="ECO:0007669"/>
    <property type="project" value="GOC"/>
</dbReference>
<dbReference type="PIRSF" id="PIRSF016013">
    <property type="entry name" value="AtER_Rer1p"/>
    <property type="match status" value="1"/>
</dbReference>
<keyword evidence="5 6" id="KW-0472">Membrane</keyword>
<proteinExistence type="inferred from homology"/>
<reference evidence="10" key="1">
    <citation type="submission" date="2017-02" db="UniProtKB">
        <authorList>
            <consortium name="WormBaseParasite"/>
        </authorList>
    </citation>
    <scope>IDENTIFICATION</scope>
</reference>
<keyword evidence="4 7" id="KW-1133">Transmembrane helix</keyword>
<feature type="transmembrane region" description="Helical" evidence="7">
    <location>
        <begin position="55"/>
        <end position="76"/>
    </location>
</feature>
<reference evidence="8 9" key="2">
    <citation type="submission" date="2018-11" db="EMBL/GenBank/DDBJ databases">
        <authorList>
            <consortium name="Pathogen Informatics"/>
        </authorList>
    </citation>
    <scope>NUCLEOTIDE SEQUENCE [LARGE SCALE GENOMIC DNA]</scope>
</reference>
<accession>A0A0R3SQL6</accession>
<dbReference type="EMBL" id="UYSG01010929">
    <property type="protein sequence ID" value="VDL59688.1"/>
    <property type="molecule type" value="Genomic_DNA"/>
</dbReference>
<evidence type="ECO:0000256" key="4">
    <source>
        <dbReference type="ARBA" id="ARBA00022989"/>
    </source>
</evidence>
<dbReference type="GO" id="GO:0006621">
    <property type="term" value="P:protein retention in ER lumen"/>
    <property type="evidence" value="ECO:0007669"/>
    <property type="project" value="TreeGrafter"/>
</dbReference>
<evidence type="ECO:0000256" key="6">
    <source>
        <dbReference type="PIRNR" id="PIRNR016013"/>
    </source>
</evidence>
<dbReference type="PANTHER" id="PTHR10743">
    <property type="entry name" value="PROTEIN RER1"/>
    <property type="match status" value="1"/>
</dbReference>
<evidence type="ECO:0000256" key="5">
    <source>
        <dbReference type="ARBA" id="ARBA00023136"/>
    </source>
</evidence>
<dbReference type="Proteomes" id="UP000274504">
    <property type="component" value="Unassembled WGS sequence"/>
</dbReference>
<evidence type="ECO:0000256" key="1">
    <source>
        <dbReference type="ARBA" id="ARBA00004141"/>
    </source>
</evidence>
<dbReference type="Pfam" id="PF03248">
    <property type="entry name" value="Rer1"/>
    <property type="match status" value="1"/>
</dbReference>
<dbReference type="InterPro" id="IPR004932">
    <property type="entry name" value="Rer1"/>
</dbReference>
<feature type="transmembrane region" description="Helical" evidence="7">
    <location>
        <begin position="134"/>
        <end position="151"/>
    </location>
</feature>
<protein>
    <recommendedName>
        <fullName evidence="6">Protein RER1</fullName>
    </recommendedName>
</protein>
<dbReference type="PANTHER" id="PTHR10743:SF0">
    <property type="entry name" value="PROTEIN RER1"/>
    <property type="match status" value="1"/>
</dbReference>
<feature type="transmembrane region" description="Helical" evidence="7">
    <location>
        <begin position="29"/>
        <end position="49"/>
    </location>
</feature>